<comment type="caution">
    <text evidence="3">The sequence shown here is derived from an EMBL/GenBank/DDBJ whole genome shotgun (WGS) entry which is preliminary data.</text>
</comment>
<organism evidence="3 4">
    <name type="scientific">Rotaria sordida</name>
    <dbReference type="NCBI Taxonomy" id="392033"/>
    <lineage>
        <taxon>Eukaryota</taxon>
        <taxon>Metazoa</taxon>
        <taxon>Spiralia</taxon>
        <taxon>Gnathifera</taxon>
        <taxon>Rotifera</taxon>
        <taxon>Eurotatoria</taxon>
        <taxon>Bdelloidea</taxon>
        <taxon>Philodinida</taxon>
        <taxon>Philodinidae</taxon>
        <taxon>Rotaria</taxon>
    </lineage>
</organism>
<feature type="coiled-coil region" evidence="1">
    <location>
        <begin position="525"/>
        <end position="552"/>
    </location>
</feature>
<feature type="domain" description="Dynamin N-terminal" evidence="2">
    <location>
        <begin position="83"/>
        <end position="273"/>
    </location>
</feature>
<feature type="non-terminal residue" evidence="3">
    <location>
        <position position="1"/>
    </location>
</feature>
<sequence>MDATITTTVNTIAGMTLSSSVSENLYNQTLCTLRSSENKLCDIVKQLNSESLRSSPKLDDLTQYCNFFRDEIESVEKLELRMAIVGTMKAGKSTILNAIIGYDLLPSRNTAMTTLPTEILFSQHSKEPQLILKSELITMINEIGRQLQLKTNECNLGIRLRNEEDLINMMNNIAANGLTTLATITCGNSKIVDNLKYINDVIRISVMLNIENSIDSTWIPRLKVPLAHSFSIPQGEFIIIDTPGPNDSNLSAHLRQIVISELQKATLILVALEFIGSDSNDEAKLQEDIETIREYKDTDSPSYLYALVNKIDQRIEGKHNSIEQTKAAVAMKYKIPVANVHEISAMNAILSYTFRQEYEELEKKSDVTHETLMSKTKSYKMFMQQALGQTWEQAAEYIHVNLLPNIAEKLWKKSNYDSFLHNTLGIVSQHVMPICLTMALQKCNYYIQKCYEKISIRKSCLDIGEESLLETIDRLKKDQQQLDWSRKEAEKPVHQWHCNVVEYVTRLFDEAGRTYQVKINQLSKKQLEHAAIDALKENLKKLEQHAVDEATERIRTVFSSHFDSIESYLLEQSNNIRTAIDDKKMERKAIEKQFDLILNELNGNKEK</sequence>
<proteinExistence type="predicted"/>
<dbReference type="InterPro" id="IPR045063">
    <property type="entry name" value="Dynamin_N"/>
</dbReference>
<dbReference type="InterPro" id="IPR027417">
    <property type="entry name" value="P-loop_NTPase"/>
</dbReference>
<name>A0A819WPY2_9BILA</name>
<evidence type="ECO:0000313" key="4">
    <source>
        <dbReference type="Proteomes" id="UP000663874"/>
    </source>
</evidence>
<dbReference type="Gene3D" id="3.40.50.300">
    <property type="entry name" value="P-loop containing nucleotide triphosphate hydrolases"/>
    <property type="match status" value="1"/>
</dbReference>
<reference evidence="3" key="1">
    <citation type="submission" date="2021-02" db="EMBL/GenBank/DDBJ databases">
        <authorList>
            <person name="Nowell W R."/>
        </authorList>
    </citation>
    <scope>NUCLEOTIDE SEQUENCE</scope>
</reference>
<protein>
    <recommendedName>
        <fullName evidence="2">Dynamin N-terminal domain-containing protein</fullName>
    </recommendedName>
</protein>
<dbReference type="SUPFAM" id="SSF52540">
    <property type="entry name" value="P-loop containing nucleoside triphosphate hydrolases"/>
    <property type="match status" value="1"/>
</dbReference>
<dbReference type="AlphaFoldDB" id="A0A819WPY2"/>
<evidence type="ECO:0000256" key="1">
    <source>
        <dbReference type="SAM" id="Coils"/>
    </source>
</evidence>
<evidence type="ECO:0000313" key="3">
    <source>
        <dbReference type="EMBL" id="CAF4125151.1"/>
    </source>
</evidence>
<keyword evidence="1" id="KW-0175">Coiled coil</keyword>
<dbReference type="CDD" id="cd00882">
    <property type="entry name" value="Ras_like_GTPase"/>
    <property type="match status" value="1"/>
</dbReference>
<dbReference type="EMBL" id="CAJOBE010011180">
    <property type="protein sequence ID" value="CAF4125151.1"/>
    <property type="molecule type" value="Genomic_DNA"/>
</dbReference>
<evidence type="ECO:0000259" key="2">
    <source>
        <dbReference type="Pfam" id="PF00350"/>
    </source>
</evidence>
<dbReference type="Pfam" id="PF00350">
    <property type="entry name" value="Dynamin_N"/>
    <property type="match status" value="1"/>
</dbReference>
<gene>
    <name evidence="3" type="ORF">FNK824_LOCUS32484</name>
</gene>
<dbReference type="Proteomes" id="UP000663874">
    <property type="component" value="Unassembled WGS sequence"/>
</dbReference>
<accession>A0A819WPY2</accession>